<dbReference type="EMBL" id="JBHTOP010000026">
    <property type="protein sequence ID" value="MFD1672377.1"/>
    <property type="molecule type" value="Genomic_DNA"/>
</dbReference>
<evidence type="ECO:0000256" key="7">
    <source>
        <dbReference type="ARBA" id="ARBA00023136"/>
    </source>
</evidence>
<dbReference type="RefSeq" id="WP_225423596.1">
    <property type="nucleotide sequence ID" value="NZ_JBHTOP010000026.1"/>
</dbReference>
<evidence type="ECO:0000256" key="9">
    <source>
        <dbReference type="SAM" id="Phobius"/>
    </source>
</evidence>
<feature type="transmembrane region" description="Helical" evidence="9">
    <location>
        <begin position="156"/>
        <end position="175"/>
    </location>
</feature>
<sequence>MNSEAQSAPKEINLTNRDRKHAEKAGITPEEWKIQTKFNGTDVGWVIMSIGMAIGAGIVFLPVKVGLVGIWVFLVSSLIGYPAIYLFQRLFINTIAEAKECDDYPSIIGNYLGKNWGFIIGALYFAMLLIWVFVYSTAITNDSASFLHSFHITKTVWSHNPFYGLGVVILLVLIASQAEKLLFKISSFMVCTKLLIIFVLGVTMIGFWNIHNIPTFPSISYLIKQGIIMLPFTLTSILFIQSLSPMVISFRSHNENVEVARYKALRAMNIAFFVLFFVVFFYAISFNLAIGHDQAVEAYAKNISTLAIVAQNMNVGSVKILSLVLNIFAVMTAFFSVFLGFRESCQGIATNVLKRFMPEEKINKKILSKCILVFAVLVSWGAILLNAPVLSFTSICSPIFGMIGCLIPAYLVYKVPALHKWKSPSVWFIILIGILLIASPFLAFS</sequence>
<feature type="region of interest" description="Disordered" evidence="8">
    <location>
        <begin position="1"/>
        <end position="24"/>
    </location>
</feature>
<feature type="transmembrane region" description="Helical" evidence="9">
    <location>
        <begin position="68"/>
        <end position="87"/>
    </location>
</feature>
<keyword evidence="7 9" id="KW-0472">Membrane</keyword>
<comment type="caution">
    <text evidence="10">The sequence shown here is derived from an EMBL/GenBank/DDBJ whole genome shotgun (WGS) entry which is preliminary data.</text>
</comment>
<feature type="transmembrane region" description="Helical" evidence="9">
    <location>
        <begin position="425"/>
        <end position="444"/>
    </location>
</feature>
<gene>
    <name evidence="10" type="ORF">ACFQ5M_09730</name>
</gene>
<dbReference type="Proteomes" id="UP001597267">
    <property type="component" value="Unassembled WGS sequence"/>
</dbReference>
<dbReference type="PANTHER" id="PTHR35334">
    <property type="entry name" value="SERINE TRANSPORTER"/>
    <property type="match status" value="1"/>
</dbReference>
<evidence type="ECO:0000256" key="4">
    <source>
        <dbReference type="ARBA" id="ARBA00022519"/>
    </source>
</evidence>
<keyword evidence="5 9" id="KW-0812">Transmembrane</keyword>
<feature type="transmembrane region" description="Helical" evidence="9">
    <location>
        <begin position="187"/>
        <end position="208"/>
    </location>
</feature>
<feature type="transmembrane region" description="Helical" evidence="9">
    <location>
        <begin position="362"/>
        <end position="383"/>
    </location>
</feature>
<evidence type="ECO:0000256" key="8">
    <source>
        <dbReference type="SAM" id="MobiDB-lite"/>
    </source>
</evidence>
<evidence type="ECO:0000256" key="3">
    <source>
        <dbReference type="ARBA" id="ARBA00022475"/>
    </source>
</evidence>
<protein>
    <submittedName>
        <fullName evidence="10">Amino acid permease</fullName>
    </submittedName>
</protein>
<reference evidence="11" key="1">
    <citation type="journal article" date="2019" name="Int. J. Syst. Evol. Microbiol.">
        <title>The Global Catalogue of Microorganisms (GCM) 10K type strain sequencing project: providing services to taxonomists for standard genome sequencing and annotation.</title>
        <authorList>
            <consortium name="The Broad Institute Genomics Platform"/>
            <consortium name="The Broad Institute Genome Sequencing Center for Infectious Disease"/>
            <person name="Wu L."/>
            <person name="Ma J."/>
        </authorList>
    </citation>
    <scope>NUCLEOTIDE SEQUENCE [LARGE SCALE GENOMIC DNA]</scope>
    <source>
        <strain evidence="11">CCM 8896</strain>
    </source>
</reference>
<feature type="transmembrane region" description="Helical" evidence="9">
    <location>
        <begin position="43"/>
        <end position="62"/>
    </location>
</feature>
<organism evidence="10 11">
    <name type="scientific">Agrilactobacillus yilanensis</name>
    <dbReference type="NCBI Taxonomy" id="2485997"/>
    <lineage>
        <taxon>Bacteria</taxon>
        <taxon>Bacillati</taxon>
        <taxon>Bacillota</taxon>
        <taxon>Bacilli</taxon>
        <taxon>Lactobacillales</taxon>
        <taxon>Lactobacillaceae</taxon>
        <taxon>Agrilactobacillus</taxon>
    </lineage>
</organism>
<evidence type="ECO:0000256" key="2">
    <source>
        <dbReference type="ARBA" id="ARBA00022448"/>
    </source>
</evidence>
<keyword evidence="4" id="KW-0997">Cell inner membrane</keyword>
<feature type="transmembrane region" description="Helical" evidence="9">
    <location>
        <begin position="116"/>
        <end position="136"/>
    </location>
</feature>
<dbReference type="Gene3D" id="1.20.1740.10">
    <property type="entry name" value="Amino acid/polyamine transporter I"/>
    <property type="match status" value="1"/>
</dbReference>
<evidence type="ECO:0000313" key="10">
    <source>
        <dbReference type="EMBL" id="MFD1672377.1"/>
    </source>
</evidence>
<feature type="transmembrane region" description="Helical" evidence="9">
    <location>
        <begin position="228"/>
        <end position="250"/>
    </location>
</feature>
<comment type="subcellular location">
    <subcellularLocation>
        <location evidence="1">Cell inner membrane</location>
        <topology evidence="1">Multi-pass membrane protein</topology>
    </subcellularLocation>
</comment>
<evidence type="ECO:0000256" key="6">
    <source>
        <dbReference type="ARBA" id="ARBA00022989"/>
    </source>
</evidence>
<keyword evidence="6 9" id="KW-1133">Transmembrane helix</keyword>
<name>A0ABW4J835_9LACO</name>
<evidence type="ECO:0000256" key="1">
    <source>
        <dbReference type="ARBA" id="ARBA00004429"/>
    </source>
</evidence>
<dbReference type="InterPro" id="IPR018227">
    <property type="entry name" value="Amino_acid_transport_2"/>
</dbReference>
<proteinExistence type="predicted"/>
<keyword evidence="11" id="KW-1185">Reference proteome</keyword>
<keyword evidence="2" id="KW-0813">Transport</keyword>
<keyword evidence="3" id="KW-1003">Cell membrane</keyword>
<evidence type="ECO:0000256" key="5">
    <source>
        <dbReference type="ARBA" id="ARBA00022692"/>
    </source>
</evidence>
<feature type="transmembrane region" description="Helical" evidence="9">
    <location>
        <begin position="270"/>
        <end position="290"/>
    </location>
</feature>
<feature type="transmembrane region" description="Helical" evidence="9">
    <location>
        <begin position="320"/>
        <end position="341"/>
    </location>
</feature>
<accession>A0ABW4J835</accession>
<feature type="transmembrane region" description="Helical" evidence="9">
    <location>
        <begin position="389"/>
        <end position="413"/>
    </location>
</feature>
<dbReference type="PANTHER" id="PTHR35334:SF4">
    <property type="entry name" value="SERINE TRANSPORTER-RELATED"/>
    <property type="match status" value="1"/>
</dbReference>
<evidence type="ECO:0000313" key="11">
    <source>
        <dbReference type="Proteomes" id="UP001597267"/>
    </source>
</evidence>